<dbReference type="AlphaFoldDB" id="A0AA38MA69"/>
<name>A0AA38MA69_9CUCU</name>
<feature type="binding site" evidence="15">
    <location>
        <position position="265"/>
    </location>
    <ligand>
        <name>Zn(2+)</name>
        <dbReference type="ChEBI" id="CHEBI:29105"/>
        <label>1</label>
    </ligand>
</feature>
<dbReference type="InterPro" id="IPR006694">
    <property type="entry name" value="Fatty_acid_hydroxylase"/>
</dbReference>
<evidence type="ECO:0000256" key="13">
    <source>
        <dbReference type="ARBA" id="ARBA00023160"/>
    </source>
</evidence>
<gene>
    <name evidence="20" type="ORF">Zmor_020314</name>
</gene>
<dbReference type="Pfam" id="PF00173">
    <property type="entry name" value="Cyt-b5"/>
    <property type="match status" value="1"/>
</dbReference>
<dbReference type="GO" id="GO:0080132">
    <property type="term" value="F:fatty acid 2-hydroxylase activity"/>
    <property type="evidence" value="ECO:0007669"/>
    <property type="project" value="InterPro"/>
</dbReference>
<keyword evidence="14 16" id="KW-0408">Iron</keyword>
<dbReference type="PIRSF" id="PIRSF005149">
    <property type="entry name" value="IPC-B_HD"/>
    <property type="match status" value="1"/>
</dbReference>
<dbReference type="EMBL" id="JALNTZ010000006">
    <property type="protein sequence ID" value="KAJ3648517.1"/>
    <property type="molecule type" value="Genomic_DNA"/>
</dbReference>
<evidence type="ECO:0000259" key="18">
    <source>
        <dbReference type="Pfam" id="PF00173"/>
    </source>
</evidence>
<evidence type="ECO:0000256" key="15">
    <source>
        <dbReference type="PIRSR" id="PIRSR005149-1"/>
    </source>
</evidence>
<evidence type="ECO:0000259" key="19">
    <source>
        <dbReference type="Pfam" id="PF04116"/>
    </source>
</evidence>
<evidence type="ECO:0000256" key="9">
    <source>
        <dbReference type="ARBA" id="ARBA00022989"/>
    </source>
</evidence>
<feature type="binding site" evidence="15">
    <location>
        <position position="211"/>
    </location>
    <ligand>
        <name>Zn(2+)</name>
        <dbReference type="ChEBI" id="CHEBI:29105"/>
        <label>1</label>
    </ligand>
</feature>
<feature type="binding site" evidence="15">
    <location>
        <position position="207"/>
    </location>
    <ligand>
        <name>Zn(2+)</name>
        <dbReference type="ChEBI" id="CHEBI:29105"/>
        <label>1</label>
    </ligand>
</feature>
<feature type="transmembrane region" description="Helical" evidence="17">
    <location>
        <begin position="161"/>
        <end position="178"/>
    </location>
</feature>
<accession>A0AA38MA69</accession>
<evidence type="ECO:0000256" key="1">
    <source>
        <dbReference type="ARBA" id="ARBA00004477"/>
    </source>
</evidence>
<feature type="binding site" evidence="15">
    <location>
        <position position="189"/>
    </location>
    <ligand>
        <name>Zn(2+)</name>
        <dbReference type="ChEBI" id="CHEBI:29105"/>
        <label>1</label>
    </ligand>
</feature>
<reference evidence="20" key="1">
    <citation type="journal article" date="2023" name="G3 (Bethesda)">
        <title>Whole genome assemblies of Zophobas morio and Tenebrio molitor.</title>
        <authorList>
            <person name="Kaur S."/>
            <person name="Stinson S.A."/>
            <person name="diCenzo G.C."/>
        </authorList>
    </citation>
    <scope>NUCLEOTIDE SEQUENCE</scope>
    <source>
        <strain evidence="20">QUZm001</strain>
    </source>
</reference>
<keyword evidence="6 14" id="KW-0256">Endoplasmic reticulum</keyword>
<keyword evidence="8 15" id="KW-0862">Zinc</keyword>
<evidence type="ECO:0000313" key="20">
    <source>
        <dbReference type="EMBL" id="KAJ3648517.1"/>
    </source>
</evidence>
<organism evidence="20 21">
    <name type="scientific">Zophobas morio</name>
    <dbReference type="NCBI Taxonomy" id="2755281"/>
    <lineage>
        <taxon>Eukaryota</taxon>
        <taxon>Metazoa</taxon>
        <taxon>Ecdysozoa</taxon>
        <taxon>Arthropoda</taxon>
        <taxon>Hexapoda</taxon>
        <taxon>Insecta</taxon>
        <taxon>Pterygota</taxon>
        <taxon>Neoptera</taxon>
        <taxon>Endopterygota</taxon>
        <taxon>Coleoptera</taxon>
        <taxon>Polyphaga</taxon>
        <taxon>Cucujiformia</taxon>
        <taxon>Tenebrionidae</taxon>
        <taxon>Zophobas</taxon>
    </lineage>
</organism>
<evidence type="ECO:0000256" key="8">
    <source>
        <dbReference type="ARBA" id="ARBA00022833"/>
    </source>
</evidence>
<keyword evidence="10 14" id="KW-0560">Oxidoreductase</keyword>
<dbReference type="PANTHER" id="PTHR12863">
    <property type="entry name" value="FATTY ACID HYDROXYLASE"/>
    <property type="match status" value="1"/>
</dbReference>
<evidence type="ECO:0000256" key="6">
    <source>
        <dbReference type="ARBA" id="ARBA00022824"/>
    </source>
</evidence>
<evidence type="ECO:0000256" key="12">
    <source>
        <dbReference type="ARBA" id="ARBA00023136"/>
    </source>
</evidence>
<comment type="similarity">
    <text evidence="2 14">Belongs to the sterol desaturase family. SCS7 subfamily.</text>
</comment>
<feature type="domain" description="Cytochrome b5 heme-binding" evidence="18">
    <location>
        <begin position="13"/>
        <end position="69"/>
    </location>
</feature>
<dbReference type="Pfam" id="PF04116">
    <property type="entry name" value="FA_hydroxylase"/>
    <property type="match status" value="1"/>
</dbReference>
<evidence type="ECO:0000256" key="16">
    <source>
        <dbReference type="PIRSR" id="PIRSR005149-50"/>
    </source>
</evidence>
<comment type="cofactor">
    <cofactor evidence="16">
        <name>Fe cation</name>
        <dbReference type="ChEBI" id="CHEBI:24875"/>
    </cofactor>
</comment>
<keyword evidence="4 17" id="KW-0812">Transmembrane</keyword>
<keyword evidence="12 14" id="KW-0472">Membrane</keyword>
<dbReference type="GO" id="GO:0005506">
    <property type="term" value="F:iron ion binding"/>
    <property type="evidence" value="ECO:0007669"/>
    <property type="project" value="UniProtKB-UniRule"/>
</dbReference>
<dbReference type="PANTHER" id="PTHR12863:SF1">
    <property type="entry name" value="FATTY ACID 2-HYDROXYLASE"/>
    <property type="match status" value="1"/>
</dbReference>
<keyword evidence="3 14" id="KW-0444">Lipid biosynthesis</keyword>
<evidence type="ECO:0000256" key="7">
    <source>
        <dbReference type="ARBA" id="ARBA00022832"/>
    </source>
</evidence>
<evidence type="ECO:0000256" key="10">
    <source>
        <dbReference type="ARBA" id="ARBA00023002"/>
    </source>
</evidence>
<feature type="binding site" evidence="15">
    <location>
        <position position="289"/>
    </location>
    <ligand>
        <name>Zn(2+)</name>
        <dbReference type="ChEBI" id="CHEBI:29105"/>
        <label>1</label>
    </ligand>
</feature>
<evidence type="ECO:0000256" key="5">
    <source>
        <dbReference type="ARBA" id="ARBA00022723"/>
    </source>
</evidence>
<evidence type="ECO:0000256" key="2">
    <source>
        <dbReference type="ARBA" id="ARBA00005747"/>
    </source>
</evidence>
<dbReference type="InterPro" id="IPR014430">
    <property type="entry name" value="Scs7"/>
</dbReference>
<feature type="binding site" description="axial binding residue" evidence="16">
    <location>
        <position position="55"/>
    </location>
    <ligand>
        <name>heme</name>
        <dbReference type="ChEBI" id="CHEBI:30413"/>
    </ligand>
    <ligandPart>
        <name>Fe</name>
        <dbReference type="ChEBI" id="CHEBI:18248"/>
    </ligandPart>
</feature>
<feature type="binding site" description="axial binding residue" evidence="16">
    <location>
        <position position="31"/>
    </location>
    <ligand>
        <name>heme</name>
        <dbReference type="ChEBI" id="CHEBI:30413"/>
    </ligand>
    <ligandPart>
        <name>Fe</name>
        <dbReference type="ChEBI" id="CHEBI:18248"/>
    </ligandPart>
</feature>
<keyword evidence="5 14" id="KW-0479">Metal-binding</keyword>
<dbReference type="InterPro" id="IPR036400">
    <property type="entry name" value="Cyt_B5-like_heme/steroid_sf"/>
</dbReference>
<feature type="transmembrane region" description="Helical" evidence="17">
    <location>
        <begin position="198"/>
        <end position="215"/>
    </location>
</feature>
<evidence type="ECO:0000256" key="11">
    <source>
        <dbReference type="ARBA" id="ARBA00023098"/>
    </source>
</evidence>
<feature type="binding site" evidence="15">
    <location>
        <position position="184"/>
    </location>
    <ligand>
        <name>Zn(2+)</name>
        <dbReference type="ChEBI" id="CHEBI:29105"/>
        <label>1</label>
    </ligand>
</feature>
<keyword evidence="11 14" id="KW-0443">Lipid metabolism</keyword>
<evidence type="ECO:0000256" key="14">
    <source>
        <dbReference type="PIRNR" id="PIRNR005149"/>
    </source>
</evidence>
<keyword evidence="16" id="KW-0349">Heme</keyword>
<feature type="transmembrane region" description="Helical" evidence="17">
    <location>
        <begin position="248"/>
        <end position="268"/>
    </location>
</feature>
<dbReference type="EC" id="1.-.-.-" evidence="14"/>
<comment type="cofactor">
    <cofactor evidence="14 15">
        <name>Zn(2+)</name>
        <dbReference type="ChEBI" id="CHEBI:29105"/>
    </cofactor>
    <text evidence="14 15">Binds 2 Zn(2+) ions per subunit that likely form a catalytic dimetal center.</text>
</comment>
<proteinExistence type="inferred from homology"/>
<comment type="caution">
    <text evidence="20">The sequence shown here is derived from an EMBL/GenBank/DDBJ whole genome shotgun (WGS) entry which is preliminary data.</text>
</comment>
<dbReference type="Gene3D" id="3.10.120.10">
    <property type="entry name" value="Cytochrome b5-like heme/steroid binding domain"/>
    <property type="match status" value="1"/>
</dbReference>
<sequence>MESQTEESKCFSVNYHDDIYNIYDFLNNHHHPGGINYVKSYEDKDITKRMQKVQHSKAALYLLRQYKKGGRDTSTKDNQDDLESLVDWEQPILGQVMALGSKYKEWVNLPIDRKVRFFGNPVVEKLTMTPWYLIPIIWIPIAVIFIMYGRQTYVEITGDTSYVPIALSVLFGILLWSFSEYCLHRWLFHFEPSGKYKFVIYFHFVLHGLHHKLPFDKRTWIFPPQFAVFFVYGKFSIFRIIFPESIVFQVLAGALLGYILYDMIHLYVHKCAPKEGSYLYYLKRRHNQHHFANSQAEFGVSSGFWDIIFCSNIKLRKLAIPIKF</sequence>
<feature type="binding site" evidence="15">
    <location>
        <position position="269"/>
    </location>
    <ligand>
        <name>Zn(2+)</name>
        <dbReference type="ChEBI" id="CHEBI:29105"/>
        <label>1</label>
    </ligand>
</feature>
<evidence type="ECO:0000313" key="21">
    <source>
        <dbReference type="Proteomes" id="UP001168821"/>
    </source>
</evidence>
<protein>
    <recommendedName>
        <fullName evidence="14">Fatty acid 2-hydroxylase</fullName>
        <ecNumber evidence="14">1.-.-.-</ecNumber>
    </recommendedName>
</protein>
<feature type="domain" description="Fatty acid hydroxylase" evidence="19">
    <location>
        <begin position="169"/>
        <end position="309"/>
    </location>
</feature>
<evidence type="ECO:0000256" key="17">
    <source>
        <dbReference type="SAM" id="Phobius"/>
    </source>
</evidence>
<feature type="binding site" evidence="15">
    <location>
        <position position="290"/>
    </location>
    <ligand>
        <name>Zn(2+)</name>
        <dbReference type="ChEBI" id="CHEBI:29105"/>
        <label>1</label>
    </ligand>
</feature>
<keyword evidence="9 17" id="KW-1133">Transmembrane helix</keyword>
<keyword evidence="7 14" id="KW-0276">Fatty acid metabolism</keyword>
<dbReference type="GO" id="GO:0005789">
    <property type="term" value="C:endoplasmic reticulum membrane"/>
    <property type="evidence" value="ECO:0007669"/>
    <property type="project" value="UniProtKB-SubCell"/>
</dbReference>
<feature type="transmembrane region" description="Helical" evidence="17">
    <location>
        <begin position="222"/>
        <end position="242"/>
    </location>
</feature>
<dbReference type="SUPFAM" id="SSF55856">
    <property type="entry name" value="Cytochrome b5-like heme/steroid binding domain"/>
    <property type="match status" value="1"/>
</dbReference>
<dbReference type="InterPro" id="IPR001199">
    <property type="entry name" value="Cyt_B5-like_heme/steroid-bd"/>
</dbReference>
<dbReference type="Proteomes" id="UP001168821">
    <property type="component" value="Unassembled WGS sequence"/>
</dbReference>
<comment type="function">
    <text evidence="14">Catalyzes stereospecific hydroxylation of free fatty acids at the C-2 position to produce (R)-2-hydroxy fatty acids, which are building blocks of sphingolipids and glycosphingolipids common in neural tissue and epidermis. Plays an essential role in the synthesis of galactosphingolipids of the myelin sheath. Responsible for the synthesis of sphingolipids and glycosphingolipids involved in the formation of epidermal lamellar bodies critical for skin permeability barrier. Participates in the synthesis of glycosphingolipids and a fraction of type II wax diesters in sebaceous gland, specifically regulating hair follicle homeostasis. Involved in the synthesis of sphingolipids of plasma membrane rafts, controlling lipid raft mobility and trafficking of raft-associated proteins.</text>
</comment>
<dbReference type="GO" id="GO:0006633">
    <property type="term" value="P:fatty acid biosynthetic process"/>
    <property type="evidence" value="ECO:0007669"/>
    <property type="project" value="UniProtKB-KW"/>
</dbReference>
<keyword evidence="21" id="KW-1185">Reference proteome</keyword>
<keyword evidence="13 14" id="KW-0275">Fatty acid biosynthesis</keyword>
<feature type="binding site" evidence="15">
    <location>
        <position position="210"/>
    </location>
    <ligand>
        <name>Zn(2+)</name>
        <dbReference type="ChEBI" id="CHEBI:29105"/>
        <label>1</label>
    </ligand>
</feature>
<evidence type="ECO:0000256" key="3">
    <source>
        <dbReference type="ARBA" id="ARBA00022516"/>
    </source>
</evidence>
<feature type="binding site" evidence="15">
    <location>
        <position position="286"/>
    </location>
    <ligand>
        <name>Zn(2+)</name>
        <dbReference type="ChEBI" id="CHEBI:29105"/>
        <label>1</label>
    </ligand>
</feature>
<comment type="subcellular location">
    <subcellularLocation>
        <location evidence="1">Endoplasmic reticulum membrane</location>
        <topology evidence="1">Multi-pass membrane protein</topology>
    </subcellularLocation>
</comment>
<evidence type="ECO:0000256" key="4">
    <source>
        <dbReference type="ARBA" id="ARBA00022692"/>
    </source>
</evidence>
<feature type="transmembrane region" description="Helical" evidence="17">
    <location>
        <begin position="131"/>
        <end position="149"/>
    </location>
</feature>